<evidence type="ECO:0000313" key="1">
    <source>
        <dbReference type="EMBL" id="OGH78623.1"/>
    </source>
</evidence>
<organism evidence="1 2">
    <name type="scientific">Candidatus Magasanikbacteria bacterium RIFCSPLOWO2_01_FULL_40_15</name>
    <dbReference type="NCBI Taxonomy" id="1798686"/>
    <lineage>
        <taxon>Bacteria</taxon>
        <taxon>Candidatus Magasanikiibacteriota</taxon>
    </lineage>
</organism>
<reference evidence="1 2" key="1">
    <citation type="journal article" date="2016" name="Nat. Commun.">
        <title>Thousands of microbial genomes shed light on interconnected biogeochemical processes in an aquifer system.</title>
        <authorList>
            <person name="Anantharaman K."/>
            <person name="Brown C.T."/>
            <person name="Hug L.A."/>
            <person name="Sharon I."/>
            <person name="Castelle C.J."/>
            <person name="Probst A.J."/>
            <person name="Thomas B.C."/>
            <person name="Singh A."/>
            <person name="Wilkins M.J."/>
            <person name="Karaoz U."/>
            <person name="Brodie E.L."/>
            <person name="Williams K.H."/>
            <person name="Hubbard S.S."/>
            <person name="Banfield J.F."/>
        </authorList>
    </citation>
    <scope>NUCLEOTIDE SEQUENCE [LARGE SCALE GENOMIC DNA]</scope>
</reference>
<dbReference type="AlphaFoldDB" id="A0A1F6N4P7"/>
<accession>A0A1F6N4P7</accession>
<evidence type="ECO:0000313" key="2">
    <source>
        <dbReference type="Proteomes" id="UP000177040"/>
    </source>
</evidence>
<gene>
    <name evidence="1" type="ORF">A2983_00540</name>
</gene>
<protein>
    <submittedName>
        <fullName evidence="1">Uncharacterized protein</fullName>
    </submittedName>
</protein>
<proteinExistence type="predicted"/>
<sequence>MQNLQEIFSRIQKAKAKQKEIKEVYKDALAGTPEYQELGDKIKTVRERKKQIEQTIREQFSHELTQLEDLQVDIESDNELMSDVALTQLIKGEAIEIKDQYENQYEPVFNVKFRKMK</sequence>
<name>A0A1F6N4P7_9BACT</name>
<comment type="caution">
    <text evidence="1">The sequence shown here is derived from an EMBL/GenBank/DDBJ whole genome shotgun (WGS) entry which is preliminary data.</text>
</comment>
<dbReference type="EMBL" id="MFQH01000005">
    <property type="protein sequence ID" value="OGH78623.1"/>
    <property type="molecule type" value="Genomic_DNA"/>
</dbReference>
<dbReference type="Proteomes" id="UP000177040">
    <property type="component" value="Unassembled WGS sequence"/>
</dbReference>